<keyword evidence="2" id="KW-0645">Protease</keyword>
<evidence type="ECO:0000256" key="4">
    <source>
        <dbReference type="ARBA" id="ARBA00022801"/>
    </source>
</evidence>
<evidence type="ECO:0000256" key="3">
    <source>
        <dbReference type="ARBA" id="ARBA00022729"/>
    </source>
</evidence>
<name>A0AAE1F469_PETCI</name>
<feature type="domain" description="Peptidase S1" evidence="9">
    <location>
        <begin position="34"/>
        <end position="265"/>
    </location>
</feature>
<evidence type="ECO:0000256" key="6">
    <source>
        <dbReference type="ARBA" id="ARBA00023145"/>
    </source>
</evidence>
<keyword evidence="6" id="KW-0865">Zymogen</keyword>
<dbReference type="PANTHER" id="PTHR24252:SF7">
    <property type="entry name" value="HYALIN"/>
    <property type="match status" value="1"/>
</dbReference>
<dbReference type="InterPro" id="IPR043504">
    <property type="entry name" value="Peptidase_S1_PA_chymotrypsin"/>
</dbReference>
<dbReference type="Pfam" id="PF00089">
    <property type="entry name" value="Trypsin"/>
    <property type="match status" value="1"/>
</dbReference>
<feature type="chain" id="PRO_5041983021" description="Peptidase S1 domain-containing protein" evidence="8">
    <location>
        <begin position="18"/>
        <end position="265"/>
    </location>
</feature>
<keyword evidence="7" id="KW-1015">Disulfide bond</keyword>
<accession>A0AAE1F469</accession>
<dbReference type="SUPFAM" id="SSF50494">
    <property type="entry name" value="Trypsin-like serine proteases"/>
    <property type="match status" value="1"/>
</dbReference>
<evidence type="ECO:0000313" key="11">
    <source>
        <dbReference type="Proteomes" id="UP001286313"/>
    </source>
</evidence>
<evidence type="ECO:0000256" key="5">
    <source>
        <dbReference type="ARBA" id="ARBA00022825"/>
    </source>
</evidence>
<reference evidence="10" key="1">
    <citation type="submission" date="2023-10" db="EMBL/GenBank/DDBJ databases">
        <title>Genome assemblies of two species of porcelain crab, Petrolisthes cinctipes and Petrolisthes manimaculis (Anomura: Porcellanidae).</title>
        <authorList>
            <person name="Angst P."/>
        </authorList>
    </citation>
    <scope>NUCLEOTIDE SEQUENCE</scope>
    <source>
        <strain evidence="10">PB745_01</strain>
        <tissue evidence="10">Gill</tissue>
    </source>
</reference>
<evidence type="ECO:0000256" key="1">
    <source>
        <dbReference type="ARBA" id="ARBA00007664"/>
    </source>
</evidence>
<keyword evidence="3 8" id="KW-0732">Signal</keyword>
<protein>
    <recommendedName>
        <fullName evidence="9">Peptidase S1 domain-containing protein</fullName>
    </recommendedName>
</protein>
<dbReference type="AlphaFoldDB" id="A0AAE1F469"/>
<dbReference type="EMBL" id="JAWQEG010003270">
    <property type="protein sequence ID" value="KAK3867135.1"/>
    <property type="molecule type" value="Genomic_DNA"/>
</dbReference>
<evidence type="ECO:0000313" key="10">
    <source>
        <dbReference type="EMBL" id="KAK3867135.1"/>
    </source>
</evidence>
<keyword evidence="11" id="KW-1185">Reference proteome</keyword>
<dbReference type="PRINTS" id="PR00722">
    <property type="entry name" value="CHYMOTRYPSIN"/>
</dbReference>
<gene>
    <name evidence="10" type="ORF">Pcinc_027382</name>
</gene>
<dbReference type="Proteomes" id="UP001286313">
    <property type="component" value="Unassembled WGS sequence"/>
</dbReference>
<evidence type="ECO:0000256" key="2">
    <source>
        <dbReference type="ARBA" id="ARBA00022670"/>
    </source>
</evidence>
<keyword evidence="5" id="KW-0720">Serine protease</keyword>
<organism evidence="10 11">
    <name type="scientific">Petrolisthes cinctipes</name>
    <name type="common">Flat porcelain crab</name>
    <dbReference type="NCBI Taxonomy" id="88211"/>
    <lineage>
        <taxon>Eukaryota</taxon>
        <taxon>Metazoa</taxon>
        <taxon>Ecdysozoa</taxon>
        <taxon>Arthropoda</taxon>
        <taxon>Crustacea</taxon>
        <taxon>Multicrustacea</taxon>
        <taxon>Malacostraca</taxon>
        <taxon>Eumalacostraca</taxon>
        <taxon>Eucarida</taxon>
        <taxon>Decapoda</taxon>
        <taxon>Pleocyemata</taxon>
        <taxon>Anomura</taxon>
        <taxon>Galatheoidea</taxon>
        <taxon>Porcellanidae</taxon>
        <taxon>Petrolisthes</taxon>
    </lineage>
</organism>
<dbReference type="GO" id="GO:0006508">
    <property type="term" value="P:proteolysis"/>
    <property type="evidence" value="ECO:0007669"/>
    <property type="project" value="UniProtKB-KW"/>
</dbReference>
<proteinExistence type="inferred from homology"/>
<evidence type="ECO:0000256" key="8">
    <source>
        <dbReference type="SAM" id="SignalP"/>
    </source>
</evidence>
<dbReference type="InterPro" id="IPR009003">
    <property type="entry name" value="Peptidase_S1_PA"/>
</dbReference>
<sequence length="265" mass="28106">MLRLATLLSLCLALVNGLPHVPRIPGVLPRLPRIVGGVEAAPGEFPHQISMQRDGLFGLAHSCGGSIISETYVVTACHCVEGRNAASIFVLAGEHDFSVNSGNEQLILASQLIEHEHYDGQTFTNDIALIQLGAPLVFNDFVQTIAMPAQMELVSPGTNCTTTGWGTTTEGGSIPDILRKVTLPVVSDADCRVSYGVTDIADHMLCAGLPEGGKDACQGDSGGPFVCNGLLHGLTSWGYGCARPNYPGIYTEVAYFRDWVDAHAV</sequence>
<comment type="caution">
    <text evidence="10">The sequence shown here is derived from an EMBL/GenBank/DDBJ whole genome shotgun (WGS) entry which is preliminary data.</text>
</comment>
<dbReference type="CDD" id="cd00190">
    <property type="entry name" value="Tryp_SPc"/>
    <property type="match status" value="1"/>
</dbReference>
<comment type="similarity">
    <text evidence="1">Belongs to the peptidase S1 family.</text>
</comment>
<dbReference type="FunFam" id="2.40.10.10:FF:000077">
    <property type="entry name" value="Predicted protein"/>
    <property type="match status" value="1"/>
</dbReference>
<dbReference type="PANTHER" id="PTHR24252">
    <property type="entry name" value="ACROSIN-RELATED"/>
    <property type="match status" value="1"/>
</dbReference>
<dbReference type="GO" id="GO:0004252">
    <property type="term" value="F:serine-type endopeptidase activity"/>
    <property type="evidence" value="ECO:0007669"/>
    <property type="project" value="InterPro"/>
</dbReference>
<dbReference type="PROSITE" id="PS00135">
    <property type="entry name" value="TRYPSIN_SER"/>
    <property type="match status" value="1"/>
</dbReference>
<dbReference type="PROSITE" id="PS50240">
    <property type="entry name" value="TRYPSIN_DOM"/>
    <property type="match status" value="1"/>
</dbReference>
<evidence type="ECO:0000256" key="7">
    <source>
        <dbReference type="ARBA" id="ARBA00023157"/>
    </source>
</evidence>
<keyword evidence="4" id="KW-0378">Hydrolase</keyword>
<feature type="signal peptide" evidence="8">
    <location>
        <begin position="1"/>
        <end position="17"/>
    </location>
</feature>
<evidence type="ECO:0000259" key="9">
    <source>
        <dbReference type="PROSITE" id="PS50240"/>
    </source>
</evidence>
<dbReference type="SMART" id="SM00020">
    <property type="entry name" value="Tryp_SPc"/>
    <property type="match status" value="1"/>
</dbReference>
<dbReference type="InterPro" id="IPR033116">
    <property type="entry name" value="TRYPSIN_SER"/>
</dbReference>
<dbReference type="InterPro" id="IPR001254">
    <property type="entry name" value="Trypsin_dom"/>
</dbReference>
<dbReference type="Gene3D" id="2.40.10.10">
    <property type="entry name" value="Trypsin-like serine proteases"/>
    <property type="match status" value="2"/>
</dbReference>
<dbReference type="InterPro" id="IPR001314">
    <property type="entry name" value="Peptidase_S1A"/>
</dbReference>